<proteinExistence type="predicted"/>
<keyword evidence="1" id="KW-0238">DNA-binding</keyword>
<reference evidence="3" key="2">
    <citation type="journal article" date="2024" name="Plant">
        <title>Genomic evolution and insights into agronomic trait innovations of Sesamum species.</title>
        <authorList>
            <person name="Miao H."/>
            <person name="Wang L."/>
            <person name="Qu L."/>
            <person name="Liu H."/>
            <person name="Sun Y."/>
            <person name="Le M."/>
            <person name="Wang Q."/>
            <person name="Wei S."/>
            <person name="Zheng Y."/>
            <person name="Lin W."/>
            <person name="Duan Y."/>
            <person name="Cao H."/>
            <person name="Xiong S."/>
            <person name="Wang X."/>
            <person name="Wei L."/>
            <person name="Li C."/>
            <person name="Ma Q."/>
            <person name="Ju M."/>
            <person name="Zhao R."/>
            <person name="Li G."/>
            <person name="Mu C."/>
            <person name="Tian Q."/>
            <person name="Mei H."/>
            <person name="Zhang T."/>
            <person name="Gao T."/>
            <person name="Zhang H."/>
        </authorList>
    </citation>
    <scope>NUCLEOTIDE SEQUENCE</scope>
    <source>
        <strain evidence="3">G02</strain>
    </source>
</reference>
<feature type="domain" description="HMG box" evidence="2">
    <location>
        <begin position="68"/>
        <end position="132"/>
    </location>
</feature>
<dbReference type="PANTHER" id="PTHR47658">
    <property type="entry name" value="HIGH MOBILITY GROUP B PROTEIN 12-RELATED"/>
    <property type="match status" value="1"/>
</dbReference>
<reference evidence="3" key="1">
    <citation type="submission" date="2020-06" db="EMBL/GenBank/DDBJ databases">
        <authorList>
            <person name="Li T."/>
            <person name="Hu X."/>
            <person name="Zhang T."/>
            <person name="Song X."/>
            <person name="Zhang H."/>
            <person name="Dai N."/>
            <person name="Sheng W."/>
            <person name="Hou X."/>
            <person name="Wei L."/>
        </authorList>
    </citation>
    <scope>NUCLEOTIDE SEQUENCE</scope>
    <source>
        <strain evidence="3">G02</strain>
        <tissue evidence="3">Leaf</tissue>
    </source>
</reference>
<dbReference type="SUPFAM" id="SSF47095">
    <property type="entry name" value="HMG-box"/>
    <property type="match status" value="1"/>
</dbReference>
<protein>
    <recommendedName>
        <fullName evidence="2">HMG box domain-containing protein</fullName>
    </recommendedName>
</protein>
<dbReference type="PANTHER" id="PTHR47658:SF2">
    <property type="entry name" value="HMG-BOX (HIGH MOBILITY GROUP) DNA-BINDING FAMILY PROTEIN"/>
    <property type="match status" value="1"/>
</dbReference>
<feature type="DNA-binding region" description="HMG box" evidence="1">
    <location>
        <begin position="68"/>
        <end position="132"/>
    </location>
</feature>
<dbReference type="InterPro" id="IPR009071">
    <property type="entry name" value="HMG_box_dom"/>
</dbReference>
<dbReference type="GO" id="GO:0010197">
    <property type="term" value="P:polar nucleus fusion"/>
    <property type="evidence" value="ECO:0007669"/>
    <property type="project" value="TreeGrafter"/>
</dbReference>
<dbReference type="AlphaFoldDB" id="A0AAW2TDD6"/>
<dbReference type="Gene3D" id="1.10.30.10">
    <property type="entry name" value="High mobility group box domain"/>
    <property type="match status" value="1"/>
</dbReference>
<dbReference type="EMBL" id="JACGWJ010000008">
    <property type="protein sequence ID" value="KAL0402970.1"/>
    <property type="molecule type" value="Genomic_DNA"/>
</dbReference>
<accession>A0AAW2TDD6</accession>
<evidence type="ECO:0000259" key="2">
    <source>
        <dbReference type="PROSITE" id="PS50118"/>
    </source>
</evidence>
<keyword evidence="1" id="KW-0539">Nucleus</keyword>
<evidence type="ECO:0000313" key="3">
    <source>
        <dbReference type="EMBL" id="KAL0402970.1"/>
    </source>
</evidence>
<organism evidence="3">
    <name type="scientific">Sesamum radiatum</name>
    <name type="common">Black benniseed</name>
    <dbReference type="NCBI Taxonomy" id="300843"/>
    <lineage>
        <taxon>Eukaryota</taxon>
        <taxon>Viridiplantae</taxon>
        <taxon>Streptophyta</taxon>
        <taxon>Embryophyta</taxon>
        <taxon>Tracheophyta</taxon>
        <taxon>Spermatophyta</taxon>
        <taxon>Magnoliopsida</taxon>
        <taxon>eudicotyledons</taxon>
        <taxon>Gunneridae</taxon>
        <taxon>Pentapetalae</taxon>
        <taxon>asterids</taxon>
        <taxon>lamiids</taxon>
        <taxon>Lamiales</taxon>
        <taxon>Pedaliaceae</taxon>
        <taxon>Sesamum</taxon>
    </lineage>
</organism>
<name>A0AAW2TDD6_SESRA</name>
<dbReference type="InterPro" id="IPR036910">
    <property type="entry name" value="HMG_box_dom_sf"/>
</dbReference>
<dbReference type="GO" id="GO:0003677">
    <property type="term" value="F:DNA binding"/>
    <property type="evidence" value="ECO:0007669"/>
    <property type="project" value="UniProtKB-UniRule"/>
</dbReference>
<sequence>MVYQPRPRKRVLAIRRGPDGSAFQKCKGCGLTVAIALADMHECGVKKITKKKRKTRCGSGKIERQKIQDQPRSAFHFFMEEFVKTCKDGNEIEIDKKGCETWKNMSKEERRPFVLEADKLNSAYVKLLLKEESEMQWVDDEADSGDVGKYDEGTIMPLGYSETSLKIEHDHEASVYFPARRTRCNSSALARINWRQVILAIVSNVRLSCDVASASKECGRIDILSDVHVEKRVL</sequence>
<evidence type="ECO:0000256" key="1">
    <source>
        <dbReference type="PROSITE-ProRule" id="PRU00267"/>
    </source>
</evidence>
<dbReference type="PROSITE" id="PS50118">
    <property type="entry name" value="HMG_BOX_2"/>
    <property type="match status" value="1"/>
</dbReference>
<comment type="caution">
    <text evidence="3">The sequence shown here is derived from an EMBL/GenBank/DDBJ whole genome shotgun (WGS) entry which is preliminary data.</text>
</comment>
<gene>
    <name evidence="3" type="ORF">Sradi_1937800</name>
</gene>
<dbReference type="GO" id="GO:0005634">
    <property type="term" value="C:nucleus"/>
    <property type="evidence" value="ECO:0007669"/>
    <property type="project" value="UniProtKB-UniRule"/>
</dbReference>